<dbReference type="InterPro" id="IPR028082">
    <property type="entry name" value="Peripla_BP_I"/>
</dbReference>
<feature type="domain" description="HTH gntR-type" evidence="4">
    <location>
        <begin position="16"/>
        <end position="84"/>
    </location>
</feature>
<dbReference type="SMART" id="SM00345">
    <property type="entry name" value="HTH_GNTR"/>
    <property type="match status" value="1"/>
</dbReference>
<evidence type="ECO:0000256" key="3">
    <source>
        <dbReference type="ARBA" id="ARBA00023163"/>
    </source>
</evidence>
<keyword evidence="6" id="KW-1185">Reference proteome</keyword>
<protein>
    <submittedName>
        <fullName evidence="5">GntR family transcriptional regulator</fullName>
    </submittedName>
</protein>
<keyword evidence="2" id="KW-0238">DNA-binding</keyword>
<reference evidence="6" key="1">
    <citation type="journal article" date="2019" name="Int. J. Syst. Evol. Microbiol.">
        <title>The Global Catalogue of Microorganisms (GCM) 10K type strain sequencing project: providing services to taxonomists for standard genome sequencing and annotation.</title>
        <authorList>
            <consortium name="The Broad Institute Genomics Platform"/>
            <consortium name="The Broad Institute Genome Sequencing Center for Infectious Disease"/>
            <person name="Wu L."/>
            <person name="Ma J."/>
        </authorList>
    </citation>
    <scope>NUCLEOTIDE SEQUENCE [LARGE SCALE GENOMIC DNA]</scope>
    <source>
        <strain evidence="6">JCM 17336</strain>
    </source>
</reference>
<dbReference type="Pfam" id="PF00392">
    <property type="entry name" value="GntR"/>
    <property type="match status" value="1"/>
</dbReference>
<dbReference type="SUPFAM" id="SSF53822">
    <property type="entry name" value="Periplasmic binding protein-like I"/>
    <property type="match status" value="1"/>
</dbReference>
<evidence type="ECO:0000313" key="5">
    <source>
        <dbReference type="EMBL" id="GAA3723967.1"/>
    </source>
</evidence>
<dbReference type="CDD" id="cd07377">
    <property type="entry name" value="WHTH_GntR"/>
    <property type="match status" value="1"/>
</dbReference>
<dbReference type="PANTHER" id="PTHR38445">
    <property type="entry name" value="HTH-TYPE TRANSCRIPTIONAL REPRESSOR YTRA"/>
    <property type="match status" value="1"/>
</dbReference>
<keyword evidence="3" id="KW-0804">Transcription</keyword>
<dbReference type="InterPro" id="IPR036388">
    <property type="entry name" value="WH-like_DNA-bd_sf"/>
</dbReference>
<organism evidence="5 6">
    <name type="scientific">Flavobacterium ginsengisoli</name>
    <dbReference type="NCBI Taxonomy" id="871694"/>
    <lineage>
        <taxon>Bacteria</taxon>
        <taxon>Pseudomonadati</taxon>
        <taxon>Bacteroidota</taxon>
        <taxon>Flavobacteriia</taxon>
        <taxon>Flavobacteriales</taxon>
        <taxon>Flavobacteriaceae</taxon>
        <taxon>Flavobacterium</taxon>
    </lineage>
</organism>
<keyword evidence="1" id="KW-0805">Transcription regulation</keyword>
<sequence>MTFIMNIISIQNNIGLPKYKQIILSIEKAIEEGNLIKGDRLPSVNKVCLAFSLSRDTVLLAYDELKKRGIIYAIPGKGYYVKSVEITITQKVFLLFDELNIFKEDIYNSFLKNIGKNVQVDIFFHHFNVQVFKKLINDSNGNYTKYIIMPTNLNDVVDSIKTLPVSDVIILDQTNSDLKMFPAIYQNHQKDIYEGLMKGKSRLSKYKKLILIFPGFREPPGMKLGFESFCKEFGFDYAIISDFSNQSIALGDLYIIPHDRDLLLVIENAINRNLKLGEDFGIISYNETPLKKIAANGITTISTNFEVMGKILADMVLKGTKEQIENRSALILRNSL</sequence>
<dbReference type="EMBL" id="BAABDT010000001">
    <property type="protein sequence ID" value="GAA3723967.1"/>
    <property type="molecule type" value="Genomic_DNA"/>
</dbReference>
<dbReference type="Proteomes" id="UP001501367">
    <property type="component" value="Unassembled WGS sequence"/>
</dbReference>
<evidence type="ECO:0000256" key="1">
    <source>
        <dbReference type="ARBA" id="ARBA00023015"/>
    </source>
</evidence>
<accession>A0ABP7EVF1</accession>
<proteinExistence type="predicted"/>
<dbReference type="Gene3D" id="3.40.50.2300">
    <property type="match status" value="2"/>
</dbReference>
<gene>
    <name evidence="5" type="ORF">GCM10022422_01120</name>
</gene>
<dbReference type="InterPro" id="IPR000524">
    <property type="entry name" value="Tscrpt_reg_HTH_GntR"/>
</dbReference>
<evidence type="ECO:0000256" key="2">
    <source>
        <dbReference type="ARBA" id="ARBA00023125"/>
    </source>
</evidence>
<dbReference type="Gene3D" id="1.10.10.10">
    <property type="entry name" value="Winged helix-like DNA-binding domain superfamily/Winged helix DNA-binding domain"/>
    <property type="match status" value="1"/>
</dbReference>
<name>A0ABP7EVF1_9FLAO</name>
<comment type="caution">
    <text evidence="5">The sequence shown here is derived from an EMBL/GenBank/DDBJ whole genome shotgun (WGS) entry which is preliminary data.</text>
</comment>
<dbReference type="PROSITE" id="PS50949">
    <property type="entry name" value="HTH_GNTR"/>
    <property type="match status" value="1"/>
</dbReference>
<evidence type="ECO:0000313" key="6">
    <source>
        <dbReference type="Proteomes" id="UP001501367"/>
    </source>
</evidence>
<evidence type="ECO:0000259" key="4">
    <source>
        <dbReference type="PROSITE" id="PS50949"/>
    </source>
</evidence>
<dbReference type="SUPFAM" id="SSF46785">
    <property type="entry name" value="Winged helix' DNA-binding domain"/>
    <property type="match status" value="1"/>
</dbReference>
<dbReference type="PANTHER" id="PTHR38445:SF10">
    <property type="entry name" value="GNTR-FAMILY TRANSCRIPTIONAL REGULATOR"/>
    <property type="match status" value="1"/>
</dbReference>
<dbReference type="InterPro" id="IPR036390">
    <property type="entry name" value="WH_DNA-bd_sf"/>
</dbReference>